<accession>A0A1H2LDA1</accession>
<proteinExistence type="predicted"/>
<sequence>MLLGMFLLHYRTPVSKVSVGIDGVCGEDTPPLDLREMRIYAKEVRRTRDRLLRAPVTYEEVCVYFEIKERTIRFTAFDFEPDRVKLLVNFPQQFIAGSGPFLSGLDFPDSQIAEIAEKNLVPAGCLIIMDYENLLGTIYPDEVPVFQQWVLRVFH</sequence>
<reference evidence="2" key="1">
    <citation type="submission" date="2016-10" db="EMBL/GenBank/DDBJ databases">
        <authorList>
            <person name="Varghese N."/>
            <person name="Submissions S."/>
        </authorList>
    </citation>
    <scope>NUCLEOTIDE SEQUENCE [LARGE SCALE GENOMIC DNA]</scope>
    <source>
        <strain evidence="2">DSM 10002</strain>
    </source>
</reference>
<dbReference type="Proteomes" id="UP000214355">
    <property type="component" value="Chromosome I"/>
</dbReference>
<dbReference type="EMBL" id="LT629804">
    <property type="protein sequence ID" value="SDU78561.1"/>
    <property type="molecule type" value="Genomic_DNA"/>
</dbReference>
<evidence type="ECO:0000313" key="2">
    <source>
        <dbReference type="Proteomes" id="UP000214355"/>
    </source>
</evidence>
<gene>
    <name evidence="1" type="ORF">SAMN04489737_0525</name>
</gene>
<keyword evidence="2" id="KW-1185">Reference proteome</keyword>
<name>A0A1H2LDA1_9ACTO</name>
<dbReference type="AlphaFoldDB" id="A0A1H2LDA1"/>
<protein>
    <submittedName>
        <fullName evidence="1">Uncharacterized protein</fullName>
    </submittedName>
</protein>
<evidence type="ECO:0000313" key="1">
    <source>
        <dbReference type="EMBL" id="SDU78561.1"/>
    </source>
</evidence>
<organism evidence="1 2">
    <name type="scientific">Arcanobacterium phocae</name>
    <dbReference type="NCBI Taxonomy" id="131112"/>
    <lineage>
        <taxon>Bacteria</taxon>
        <taxon>Bacillati</taxon>
        <taxon>Actinomycetota</taxon>
        <taxon>Actinomycetes</taxon>
        <taxon>Actinomycetales</taxon>
        <taxon>Actinomycetaceae</taxon>
        <taxon>Arcanobacterium</taxon>
    </lineage>
</organism>